<keyword evidence="3" id="KW-1185">Reference proteome</keyword>
<feature type="region of interest" description="Disordered" evidence="1">
    <location>
        <begin position="96"/>
        <end position="135"/>
    </location>
</feature>
<reference evidence="2 3" key="1">
    <citation type="submission" date="2018-05" db="EMBL/GenBank/DDBJ databases">
        <title>Streptomyces venezuelae.</title>
        <authorList>
            <person name="Kim W."/>
            <person name="Lee N."/>
            <person name="Cho B.-K."/>
        </authorList>
    </citation>
    <scope>NUCLEOTIDE SEQUENCE [LARGE SCALE GENOMIC DNA]</scope>
    <source>
        <strain evidence="2 3">ATCC 14583</strain>
    </source>
</reference>
<dbReference type="EMBL" id="CP029193">
    <property type="protein sequence ID" value="QES25860.1"/>
    <property type="molecule type" value="Genomic_DNA"/>
</dbReference>
<dbReference type="Proteomes" id="UP000323046">
    <property type="component" value="Chromosome"/>
</dbReference>
<accession>A0A5P2B7I5</accession>
<dbReference type="OrthoDB" id="4082200at2"/>
<name>A0A5P2B7I5_STRVZ</name>
<organism evidence="2 3">
    <name type="scientific">Streptomyces venezuelae</name>
    <dbReference type="NCBI Taxonomy" id="54571"/>
    <lineage>
        <taxon>Bacteria</taxon>
        <taxon>Bacillati</taxon>
        <taxon>Actinomycetota</taxon>
        <taxon>Actinomycetes</taxon>
        <taxon>Kitasatosporales</taxon>
        <taxon>Streptomycetaceae</taxon>
        <taxon>Streptomyces</taxon>
    </lineage>
</organism>
<gene>
    <name evidence="2" type="ORF">DEJ47_04785</name>
</gene>
<feature type="compositionally biased region" description="Pro residues" evidence="1">
    <location>
        <begin position="107"/>
        <end position="127"/>
    </location>
</feature>
<dbReference type="AlphaFoldDB" id="A0A5P2B7I5"/>
<evidence type="ECO:0000256" key="1">
    <source>
        <dbReference type="SAM" id="MobiDB-lite"/>
    </source>
</evidence>
<evidence type="ECO:0000313" key="3">
    <source>
        <dbReference type="Proteomes" id="UP000323046"/>
    </source>
</evidence>
<evidence type="ECO:0000313" key="2">
    <source>
        <dbReference type="EMBL" id="QES25860.1"/>
    </source>
</evidence>
<protein>
    <submittedName>
        <fullName evidence="2">Uncharacterized protein</fullName>
    </submittedName>
</protein>
<proteinExistence type="predicted"/>
<feature type="region of interest" description="Disordered" evidence="1">
    <location>
        <begin position="249"/>
        <end position="283"/>
    </location>
</feature>
<sequence length="283" mass="30278">MAIFGNDNADLLRQMFDQLGRIGTDLAALKQQAADQQLAIDQIRQDTTAAITTGLTENRAVIRDGLDRTRDTIGDPLTRISTELVAIRSSVNSLDSQLKARAEQQVPPIPRPAPESAPEPTPAPPPEPVEDADSEHVVGFTKPVDYDPDMPDDEILTAAAGVAHATLEAHRDTWAFLVQTAGNAEHFHIPGAVNDEDGFVEVRLSGPSLVAAIISLAHVTRDTDSPVTRAIAGHIQNKITRAVQAIIDHPRTNGTGTPVRITIDDQTQADEPEGGDERPTTGG</sequence>
<dbReference type="RefSeq" id="WP_150165251.1">
    <property type="nucleotide sequence ID" value="NZ_CP029193.1"/>
</dbReference>